<dbReference type="OrthoDB" id="9764577at2"/>
<keyword evidence="3" id="KW-1185">Reference proteome</keyword>
<evidence type="ECO:0000259" key="1">
    <source>
        <dbReference type="Pfam" id="PF00534"/>
    </source>
</evidence>
<dbReference type="SUPFAM" id="SSF53756">
    <property type="entry name" value="UDP-Glycosyltransferase/glycogen phosphorylase"/>
    <property type="match status" value="1"/>
</dbReference>
<protein>
    <submittedName>
        <fullName evidence="2">Glycosyltransferase family 4 protein</fullName>
    </submittedName>
</protein>
<dbReference type="InterPro" id="IPR001296">
    <property type="entry name" value="Glyco_trans_1"/>
</dbReference>
<reference evidence="2 3" key="1">
    <citation type="submission" date="2019-08" db="EMBL/GenBank/DDBJ databases">
        <title>Draft genome analysis of Rheinheimera tangshanensis isolated from the roots of fresh rice plants (Oryza sativa).</title>
        <authorList>
            <person name="Yu Q."/>
            <person name="Qi Y."/>
            <person name="Zhang H."/>
            <person name="Pu J."/>
        </authorList>
    </citation>
    <scope>NUCLEOTIDE SEQUENCE [LARGE SCALE GENOMIC DNA]</scope>
    <source>
        <strain evidence="2 3">JA3-B52</strain>
    </source>
</reference>
<evidence type="ECO:0000313" key="2">
    <source>
        <dbReference type="EMBL" id="TXK80436.1"/>
    </source>
</evidence>
<dbReference type="Gene3D" id="3.40.50.2000">
    <property type="entry name" value="Glycogen Phosphorylase B"/>
    <property type="match status" value="1"/>
</dbReference>
<keyword evidence="2" id="KW-0808">Transferase</keyword>
<feature type="domain" description="Glycosyl transferase family 1" evidence="1">
    <location>
        <begin position="199"/>
        <end position="348"/>
    </location>
</feature>
<name>A0A5C8LSZ6_9GAMM</name>
<dbReference type="PANTHER" id="PTHR46401">
    <property type="entry name" value="GLYCOSYLTRANSFERASE WBBK-RELATED"/>
    <property type="match status" value="1"/>
</dbReference>
<sequence>MKKIGICVIVNEGWFGGINYFLSLLSALNQYPHPEQEYYVLTNRSDIFNQGYRPHINIIQCDYLADNSERIRKLCRHFKTNIKLAYYARRHKLDLITHAIPGKRFLPPTVYWMPDFQHCHLPALFSEAELRGRDQSMEMVAERSGHLLLSSESAESDFRRFYPAYQSVQTHVLRFVPYIQEEDLAYQQQVLEQSQVEEDFFYLPNQFWVHKNHAVVVDALLQLPPEIKVMCTGSLNDYRNAAHIEQLLQRIKELGLEERFIVLGLVERDKMMSLMAQALAVINPSLFEGWSTTVEESKYTGKKIILSDLAVHREQAPADAVYFSPQDPSALAAAMLHIWQERNDERQRAVSRFTQARINLADNRALFAEKYQAIVSALLQQV</sequence>
<dbReference type="CDD" id="cd03809">
    <property type="entry name" value="GT4_MtfB-like"/>
    <property type="match status" value="1"/>
</dbReference>
<comment type="caution">
    <text evidence="2">The sequence shown here is derived from an EMBL/GenBank/DDBJ whole genome shotgun (WGS) entry which is preliminary data.</text>
</comment>
<organism evidence="2 3">
    <name type="scientific">Rheinheimera tangshanensis</name>
    <dbReference type="NCBI Taxonomy" id="400153"/>
    <lineage>
        <taxon>Bacteria</taxon>
        <taxon>Pseudomonadati</taxon>
        <taxon>Pseudomonadota</taxon>
        <taxon>Gammaproteobacteria</taxon>
        <taxon>Chromatiales</taxon>
        <taxon>Chromatiaceae</taxon>
        <taxon>Rheinheimera</taxon>
    </lineage>
</organism>
<dbReference type="EMBL" id="VRLR01000006">
    <property type="protein sequence ID" value="TXK80436.1"/>
    <property type="molecule type" value="Genomic_DNA"/>
</dbReference>
<dbReference type="Pfam" id="PF00534">
    <property type="entry name" value="Glycos_transf_1"/>
    <property type="match status" value="1"/>
</dbReference>
<dbReference type="Proteomes" id="UP000321814">
    <property type="component" value="Unassembled WGS sequence"/>
</dbReference>
<gene>
    <name evidence="2" type="ORF">FU839_10755</name>
</gene>
<proteinExistence type="predicted"/>
<evidence type="ECO:0000313" key="3">
    <source>
        <dbReference type="Proteomes" id="UP000321814"/>
    </source>
</evidence>
<dbReference type="PANTHER" id="PTHR46401:SF8">
    <property type="entry name" value="BLL6006 PROTEIN"/>
    <property type="match status" value="1"/>
</dbReference>
<dbReference type="AlphaFoldDB" id="A0A5C8LSZ6"/>
<dbReference type="RefSeq" id="WP_147904356.1">
    <property type="nucleotide sequence ID" value="NZ_BAAAGC010000010.1"/>
</dbReference>
<dbReference type="GO" id="GO:0016757">
    <property type="term" value="F:glycosyltransferase activity"/>
    <property type="evidence" value="ECO:0007669"/>
    <property type="project" value="InterPro"/>
</dbReference>
<accession>A0A5C8LSZ6</accession>